<organism evidence="3 4">
    <name type="scientific">Imshaugia aleurites</name>
    <dbReference type="NCBI Taxonomy" id="172621"/>
    <lineage>
        <taxon>Eukaryota</taxon>
        <taxon>Fungi</taxon>
        <taxon>Dikarya</taxon>
        <taxon>Ascomycota</taxon>
        <taxon>Pezizomycotina</taxon>
        <taxon>Lecanoromycetes</taxon>
        <taxon>OSLEUM clade</taxon>
        <taxon>Lecanoromycetidae</taxon>
        <taxon>Lecanorales</taxon>
        <taxon>Lecanorineae</taxon>
        <taxon>Parmeliaceae</taxon>
        <taxon>Imshaugia</taxon>
    </lineage>
</organism>
<feature type="region of interest" description="Disordered" evidence="1">
    <location>
        <begin position="38"/>
        <end position="71"/>
    </location>
</feature>
<dbReference type="InterPro" id="IPR039432">
    <property type="entry name" value="SRP9_dom"/>
</dbReference>
<dbReference type="InterPro" id="IPR039914">
    <property type="entry name" value="SRP9-like"/>
</dbReference>
<feature type="domain" description="SRP9" evidence="2">
    <location>
        <begin position="5"/>
        <end position="110"/>
    </location>
</feature>
<reference evidence="3" key="1">
    <citation type="submission" date="2021-03" db="EMBL/GenBank/DDBJ databases">
        <authorList>
            <person name="Tagirdzhanova G."/>
        </authorList>
    </citation>
    <scope>NUCLEOTIDE SEQUENCE</scope>
</reference>
<proteinExistence type="predicted"/>
<feature type="compositionally biased region" description="Gly residues" evidence="1">
    <location>
        <begin position="149"/>
        <end position="169"/>
    </location>
</feature>
<dbReference type="PANTHER" id="PTHR12834">
    <property type="entry name" value="SIGNAL RECOGNITION PARTICLE 9 KDA PROTEIN"/>
    <property type="match status" value="1"/>
</dbReference>
<evidence type="ECO:0000313" key="4">
    <source>
        <dbReference type="Proteomes" id="UP000664534"/>
    </source>
</evidence>
<dbReference type="GO" id="GO:0006614">
    <property type="term" value="P:SRP-dependent cotranslational protein targeting to membrane"/>
    <property type="evidence" value="ECO:0007669"/>
    <property type="project" value="InterPro"/>
</dbReference>
<dbReference type="OrthoDB" id="5419752at2759"/>
<dbReference type="EMBL" id="CAJPDT010000004">
    <property type="protein sequence ID" value="CAF9908132.1"/>
    <property type="molecule type" value="Genomic_DNA"/>
</dbReference>
<keyword evidence="4" id="KW-1185">Reference proteome</keyword>
<accession>A0A8H3EQ25</accession>
<dbReference type="AlphaFoldDB" id="A0A8H3EQ25"/>
<feature type="compositionally biased region" description="Low complexity" evidence="1">
    <location>
        <begin position="45"/>
        <end position="69"/>
    </location>
</feature>
<sequence length="177" mass="18462">MPYLATAQLYLEQSTLLISARPTTTRITTKYTVCRPKAPPVPLKSTATSSLSTPEPSEPQAPSQQRQAPKATLTLKTYDPVSGTCLKYKTDKAAEVGRLVVSLGSCGRFMAALPVKEETKIKKEPAEEMEGVAAVKPEDTRVSTSKVGAKGGQAQGKGGEKGGGGGGGGGKKKKGKK</sequence>
<feature type="region of interest" description="Disordered" evidence="1">
    <location>
        <begin position="122"/>
        <end position="177"/>
    </location>
</feature>
<evidence type="ECO:0000256" key="1">
    <source>
        <dbReference type="SAM" id="MobiDB-lite"/>
    </source>
</evidence>
<gene>
    <name evidence="3" type="ORF">IMSHALPRED_006588</name>
</gene>
<evidence type="ECO:0000313" key="3">
    <source>
        <dbReference type="EMBL" id="CAF9908132.1"/>
    </source>
</evidence>
<dbReference type="Proteomes" id="UP000664534">
    <property type="component" value="Unassembled WGS sequence"/>
</dbReference>
<name>A0A8H3EQ25_9LECA</name>
<dbReference type="Pfam" id="PF05486">
    <property type="entry name" value="SRP9-21"/>
    <property type="match status" value="1"/>
</dbReference>
<dbReference type="PANTHER" id="PTHR12834:SF12">
    <property type="entry name" value="SIGNAL RECOGNITION PARTICLE 9 KDA PROTEIN"/>
    <property type="match status" value="1"/>
</dbReference>
<dbReference type="GO" id="GO:0005786">
    <property type="term" value="C:signal recognition particle, endoplasmic reticulum targeting"/>
    <property type="evidence" value="ECO:0007669"/>
    <property type="project" value="TreeGrafter"/>
</dbReference>
<evidence type="ECO:0000259" key="2">
    <source>
        <dbReference type="Pfam" id="PF05486"/>
    </source>
</evidence>
<protein>
    <recommendedName>
        <fullName evidence="2">SRP9 domain-containing protein</fullName>
    </recommendedName>
</protein>
<comment type="caution">
    <text evidence="3">The sequence shown here is derived from an EMBL/GenBank/DDBJ whole genome shotgun (WGS) entry which is preliminary data.</text>
</comment>